<dbReference type="InterPro" id="IPR010540">
    <property type="entry name" value="CmpB_TMEM229"/>
</dbReference>
<dbReference type="STRING" id="1776384.GCA_900086585_00452"/>
<keyword evidence="1" id="KW-0812">Transmembrane</keyword>
<evidence type="ECO:0000313" key="2">
    <source>
        <dbReference type="EMBL" id="RHJ84074.1"/>
    </source>
</evidence>
<organism evidence="2 3">
    <name type="scientific">Emergencia timonensis</name>
    <dbReference type="NCBI Taxonomy" id="1776384"/>
    <lineage>
        <taxon>Bacteria</taxon>
        <taxon>Bacillati</taxon>
        <taxon>Bacillota</taxon>
        <taxon>Clostridia</taxon>
        <taxon>Peptostreptococcales</taxon>
        <taxon>Anaerovoracaceae</taxon>
        <taxon>Emergencia</taxon>
    </lineage>
</organism>
<keyword evidence="1" id="KW-0472">Membrane</keyword>
<feature type="transmembrane region" description="Helical" evidence="1">
    <location>
        <begin position="26"/>
        <end position="47"/>
    </location>
</feature>
<proteinExistence type="predicted"/>
<evidence type="ECO:0000256" key="1">
    <source>
        <dbReference type="SAM" id="Phobius"/>
    </source>
</evidence>
<dbReference type="RefSeq" id="WP_067533267.1">
    <property type="nucleotide sequence ID" value="NZ_AP025567.1"/>
</dbReference>
<dbReference type="AlphaFoldDB" id="A0A415DV69"/>
<evidence type="ECO:0000313" key="3">
    <source>
        <dbReference type="Proteomes" id="UP000284841"/>
    </source>
</evidence>
<dbReference type="GeneID" id="83002865"/>
<reference evidence="2 3" key="1">
    <citation type="submission" date="2018-08" db="EMBL/GenBank/DDBJ databases">
        <title>A genome reference for cultivated species of the human gut microbiota.</title>
        <authorList>
            <person name="Zou Y."/>
            <person name="Xue W."/>
            <person name="Luo G."/>
        </authorList>
    </citation>
    <scope>NUCLEOTIDE SEQUENCE [LARGE SCALE GENOMIC DNA]</scope>
    <source>
        <strain evidence="2 3">AM07-24</strain>
    </source>
</reference>
<comment type="caution">
    <text evidence="2">The sequence shown here is derived from an EMBL/GenBank/DDBJ whole genome shotgun (WGS) entry which is preliminary data.</text>
</comment>
<dbReference type="EMBL" id="QRMS01000007">
    <property type="protein sequence ID" value="RHJ84074.1"/>
    <property type="molecule type" value="Genomic_DNA"/>
</dbReference>
<protein>
    <submittedName>
        <fullName evidence="2">Uncharacterized protein</fullName>
    </submittedName>
</protein>
<keyword evidence="3" id="KW-1185">Reference proteome</keyword>
<feature type="transmembrane region" description="Helical" evidence="1">
    <location>
        <begin position="91"/>
        <end position="114"/>
    </location>
</feature>
<dbReference type="Proteomes" id="UP000284841">
    <property type="component" value="Unassembled WGS sequence"/>
</dbReference>
<feature type="transmembrane region" description="Helical" evidence="1">
    <location>
        <begin position="59"/>
        <end position="79"/>
    </location>
</feature>
<gene>
    <name evidence="2" type="ORF">DW099_17910</name>
</gene>
<accession>A0A415DV69</accession>
<dbReference type="Pfam" id="PF06541">
    <property type="entry name" value="ABC_trans_CmpB"/>
    <property type="match status" value="1"/>
</dbReference>
<name>A0A415DV69_9FIRM</name>
<keyword evidence="1" id="KW-1133">Transmembrane helix</keyword>
<sequence>MELIVFVLGGAFYGLTEFIYRGWTHWTMVLTGGAVVLTFYLLVPFLFNMNVFLAAMTGALIITAYEFSMGVVVNLWLHWDVWDYSSRPGNVLGQICPLYTAYWFVICLAFFSLIKYNKGILF</sequence>
<dbReference type="OrthoDB" id="5523261at2"/>